<dbReference type="SUPFAM" id="SSF57938">
    <property type="entry name" value="DnaJ/Hsp40 cysteine-rich domain"/>
    <property type="match status" value="1"/>
</dbReference>
<reference evidence="1 3" key="1">
    <citation type="journal article" date="2010" name="Stand. Genomic Sci.">
        <title>Complete genome sequence of Meiothermus ruber type strain (21).</title>
        <authorList>
            <person name="Tindall B.J."/>
            <person name="Sikorski J."/>
            <person name="Lucas S."/>
            <person name="Goltsman E."/>
            <person name="Copeland A."/>
            <person name="Glavina Del Rio T."/>
            <person name="Nolan M."/>
            <person name="Tice H."/>
            <person name="Cheng J.F."/>
            <person name="Han C."/>
            <person name="Pitluck S."/>
            <person name="Liolios K."/>
            <person name="Ivanova N."/>
            <person name="Mavromatis K."/>
            <person name="Ovchinnikova G."/>
            <person name="Pati A."/>
            <person name="Fahnrich R."/>
            <person name="Goodwin L."/>
            <person name="Chen A."/>
            <person name="Palaniappan K."/>
            <person name="Land M."/>
            <person name="Hauser L."/>
            <person name="Chang Y.J."/>
            <person name="Jeffries C.D."/>
            <person name="Rohde M."/>
            <person name="Goker M."/>
            <person name="Woyke T."/>
            <person name="Bristow J."/>
            <person name="Eisen J.A."/>
            <person name="Markowitz V."/>
            <person name="Hugenholtz P."/>
            <person name="Kyrpides N.C."/>
            <person name="Klenk H.P."/>
            <person name="Lapidus A."/>
        </authorList>
    </citation>
    <scope>NUCLEOTIDE SEQUENCE [LARGE SCALE GENOMIC DNA]</scope>
    <source>
        <strain evidence="3">ATCC 35948 / DSM 1279 / VKM B-1258 / 21</strain>
        <strain evidence="1">DSM 1279</strain>
    </source>
</reference>
<dbReference type="Gene3D" id="6.20.20.10">
    <property type="match status" value="1"/>
</dbReference>
<dbReference type="STRING" id="504728.K649_02490"/>
<proteinExistence type="predicted"/>
<name>D3PNF3_MEIRD</name>
<accession>D3PNF3</accession>
<evidence type="ECO:0000313" key="4">
    <source>
        <dbReference type="Proteomes" id="UP000013026"/>
    </source>
</evidence>
<dbReference type="EMBL" id="CP001743">
    <property type="protein sequence ID" value="ADD27344.1"/>
    <property type="molecule type" value="Genomic_DNA"/>
</dbReference>
<dbReference type="InterPro" id="IPR036410">
    <property type="entry name" value="HSP_DnaJ_Cys-rich_dom_sf"/>
</dbReference>
<gene>
    <name evidence="1" type="ordered locus">Mrub_0571</name>
    <name evidence="2" type="ORF">K649_02490</name>
</gene>
<protein>
    <submittedName>
        <fullName evidence="2">Uncharacterized protein</fullName>
    </submittedName>
</protein>
<dbReference type="KEGG" id="mrb:Mrub_0571"/>
<keyword evidence="3" id="KW-1185">Reference proteome</keyword>
<dbReference type="Proteomes" id="UP000013026">
    <property type="component" value="Chromosome"/>
</dbReference>
<dbReference type="OrthoDB" id="2882832at2"/>
<dbReference type="Proteomes" id="UP000006655">
    <property type="component" value="Chromosome"/>
</dbReference>
<dbReference type="AlphaFoldDB" id="D3PNF3"/>
<dbReference type="EMBL" id="CP005385">
    <property type="protein sequence ID" value="AGK03800.1"/>
    <property type="molecule type" value="Genomic_DNA"/>
</dbReference>
<evidence type="ECO:0000313" key="1">
    <source>
        <dbReference type="EMBL" id="ADD27344.1"/>
    </source>
</evidence>
<dbReference type="KEGG" id="mre:K649_02490"/>
<reference evidence="2" key="2">
    <citation type="submission" date="2013-04" db="EMBL/GenBank/DDBJ databases">
        <title>Non-Hybrid, Finished Microbial Genome Assemblies from Long-Read SMRT Sequencing Data.</title>
        <authorList>
            <person name="Klammer A."/>
            <person name="Drake J."/>
            <person name="Heiner C."/>
            <person name="Clum A."/>
            <person name="Copeland A."/>
            <person name="Huddleston J."/>
            <person name="Eichler E."/>
            <person name="Turner S.W."/>
        </authorList>
    </citation>
    <scope>NUCLEOTIDE SEQUENCE</scope>
    <source>
        <strain evidence="2">DSM 1279</strain>
    </source>
</reference>
<sequence length="64" mass="7134">MREELCPECQGNGYVEYIAGSYYSESFGNYLPLEDVAPCRTCSGTGYVEVDDESEAVFEESWSA</sequence>
<evidence type="ECO:0000313" key="2">
    <source>
        <dbReference type="EMBL" id="AGK03800.1"/>
    </source>
</evidence>
<reference evidence="2 4" key="3">
    <citation type="submission" date="2013-04" db="EMBL/GenBank/DDBJ databases">
        <authorList>
            <person name="Chin J."/>
            <person name="Alexander D.H."/>
            <person name="Marks P."/>
            <person name="Korlach J."/>
            <person name="Clum A."/>
            <person name="Copeland A."/>
        </authorList>
    </citation>
    <scope>NUCLEOTIDE SEQUENCE [LARGE SCALE GENOMIC DNA]</scope>
    <source>
        <strain evidence="4">ATCC 35948 / DSM 1279 / VKM B-1258 / 21</strain>
        <strain evidence="2">DSM 1279</strain>
    </source>
</reference>
<organism evidence="2 4">
    <name type="scientific">Meiothermus ruber (strain ATCC 35948 / DSM 1279 / VKM B-1258 / 21)</name>
    <name type="common">Thermus ruber</name>
    <dbReference type="NCBI Taxonomy" id="504728"/>
    <lineage>
        <taxon>Bacteria</taxon>
        <taxon>Thermotogati</taxon>
        <taxon>Deinococcota</taxon>
        <taxon>Deinococci</taxon>
        <taxon>Thermales</taxon>
        <taxon>Thermaceae</taxon>
        <taxon>Meiothermus</taxon>
    </lineage>
</organism>
<evidence type="ECO:0000313" key="3">
    <source>
        <dbReference type="Proteomes" id="UP000006655"/>
    </source>
</evidence>